<dbReference type="InterPro" id="IPR052380">
    <property type="entry name" value="Viral_DNA_packaging_terminase"/>
</dbReference>
<organism evidence="3 4">
    <name type="scientific">Thiothrix eikelboomii</name>
    <dbReference type="NCBI Taxonomy" id="92487"/>
    <lineage>
        <taxon>Bacteria</taxon>
        <taxon>Pseudomonadati</taxon>
        <taxon>Pseudomonadota</taxon>
        <taxon>Gammaproteobacteria</taxon>
        <taxon>Thiotrichales</taxon>
        <taxon>Thiotrichaceae</taxon>
        <taxon>Thiothrix</taxon>
    </lineage>
</organism>
<dbReference type="InterPro" id="IPR006437">
    <property type="entry name" value="Phage_terminase_lsu"/>
</dbReference>
<keyword evidence="4" id="KW-1185">Reference proteome</keyword>
<dbReference type="PANTHER" id="PTHR39184">
    <property type="match status" value="1"/>
</dbReference>
<dbReference type="PANTHER" id="PTHR39184:SF1">
    <property type="entry name" value="PBSX PHAGE TERMINASE LARGE SUBUNIT"/>
    <property type="match status" value="1"/>
</dbReference>
<dbReference type="Gene3D" id="3.40.50.300">
    <property type="entry name" value="P-loop containing nucleotide triphosphate hydrolases"/>
    <property type="match status" value="1"/>
</dbReference>
<accession>A0A1T4W542</accession>
<name>A0A1T4W542_9GAMM</name>
<evidence type="ECO:0000259" key="2">
    <source>
        <dbReference type="Pfam" id="PF17288"/>
    </source>
</evidence>
<feature type="domain" description="Phage terminase large subunit C-terminal" evidence="2">
    <location>
        <begin position="247"/>
        <end position="389"/>
    </location>
</feature>
<dbReference type="InterPro" id="IPR035413">
    <property type="entry name" value="Terminase_L_C"/>
</dbReference>
<dbReference type="Gene3D" id="3.30.420.280">
    <property type="match status" value="1"/>
</dbReference>
<dbReference type="InterPro" id="IPR027417">
    <property type="entry name" value="P-loop_NTPase"/>
</dbReference>
<protein>
    <submittedName>
        <fullName evidence="3">Phage terminase large subunit</fullName>
    </submittedName>
</protein>
<dbReference type="AlphaFoldDB" id="A0A1T4W542"/>
<evidence type="ECO:0000313" key="3">
    <source>
        <dbReference type="EMBL" id="SKA72444.1"/>
    </source>
</evidence>
<proteinExistence type="predicted"/>
<gene>
    <name evidence="3" type="ORF">SAMN02745130_01075</name>
</gene>
<dbReference type="STRING" id="92487.SAMN02745130_01075"/>
<dbReference type="Pfam" id="PF17288">
    <property type="entry name" value="Terminase_3C"/>
    <property type="match status" value="1"/>
</dbReference>
<evidence type="ECO:0000259" key="1">
    <source>
        <dbReference type="Pfam" id="PF04466"/>
    </source>
</evidence>
<reference evidence="3 4" key="1">
    <citation type="submission" date="2017-02" db="EMBL/GenBank/DDBJ databases">
        <authorList>
            <person name="Peterson S.W."/>
        </authorList>
    </citation>
    <scope>NUCLEOTIDE SEQUENCE [LARGE SCALE GENOMIC DNA]</scope>
    <source>
        <strain evidence="3 4">ATCC 49788</strain>
    </source>
</reference>
<evidence type="ECO:0000313" key="4">
    <source>
        <dbReference type="Proteomes" id="UP000190460"/>
    </source>
</evidence>
<feature type="domain" description="Phage terminase large subunit N-terminal" evidence="1">
    <location>
        <begin position="25"/>
        <end position="214"/>
    </location>
</feature>
<dbReference type="Pfam" id="PF04466">
    <property type="entry name" value="Terminase_3"/>
    <property type="match status" value="1"/>
</dbReference>
<sequence>MVMANPLKIELPEKLQAFPVLGRYRYKVAYGGRGGAKSWSLARVLILLGASKPLRVLCAREIQNSIKESVHKLLVAQIDALQLNHLFTVTDTKISSKAGTEFIFSGIRSNITKIKSMEGIDICWIEEAETVSKASWDVLIPTIRKADSEIWVSFNPNEKTDPTYERFITHTPPNTLLVSINWHDNPWFPESLRKEKDYLYRVSTEDAEHIWGGECRKNSNAQVLKDKYSIEWFEPQAHWNGAYYGSDWGFSTDPTTLIECFIDDKTLYIHRELYGVGIETDQLPTFFGRIPEAKQHTIRGDNARPEIISHLKRNGYPRMVSVGKWKGSVEDGISKLRSFERIIIHPQCRHTAEEARLWSYKTDALTGDVLPDLIDKHNHCWDAIRYALEPAIKAKNYNLAGML</sequence>
<dbReference type="NCBIfam" id="TIGR01547">
    <property type="entry name" value="phage_term_2"/>
    <property type="match status" value="1"/>
</dbReference>
<dbReference type="EMBL" id="FUYB01000003">
    <property type="protein sequence ID" value="SKA72444.1"/>
    <property type="molecule type" value="Genomic_DNA"/>
</dbReference>
<dbReference type="InterPro" id="IPR035412">
    <property type="entry name" value="Terminase_L_N"/>
</dbReference>
<dbReference type="Proteomes" id="UP000190460">
    <property type="component" value="Unassembled WGS sequence"/>
</dbReference>